<evidence type="ECO:0000259" key="2">
    <source>
        <dbReference type="PROSITE" id="PS51352"/>
    </source>
</evidence>
<comment type="caution">
    <text evidence="3">The sequence shown here is derived from an EMBL/GenBank/DDBJ whole genome shotgun (WGS) entry which is preliminary data.</text>
</comment>
<dbReference type="Proteomes" id="UP001253848">
    <property type="component" value="Unassembled WGS sequence"/>
</dbReference>
<accession>A0ABU3DSX6</accession>
<dbReference type="InterPro" id="IPR013766">
    <property type="entry name" value="Thioredoxin_domain"/>
</dbReference>
<feature type="chain" id="PRO_5045685777" evidence="1">
    <location>
        <begin position="19"/>
        <end position="280"/>
    </location>
</feature>
<gene>
    <name evidence="3" type="ORF">RM541_10620</name>
</gene>
<dbReference type="Pfam" id="PF00085">
    <property type="entry name" value="Thioredoxin"/>
    <property type="match status" value="1"/>
</dbReference>
<organism evidence="3 4">
    <name type="scientific">Autumnicola psychrophila</name>
    <dbReference type="NCBI Taxonomy" id="3075592"/>
    <lineage>
        <taxon>Bacteria</taxon>
        <taxon>Pseudomonadati</taxon>
        <taxon>Bacteroidota</taxon>
        <taxon>Flavobacteriia</taxon>
        <taxon>Flavobacteriales</taxon>
        <taxon>Flavobacteriaceae</taxon>
        <taxon>Autumnicola</taxon>
    </lineage>
</organism>
<dbReference type="EMBL" id="JAVRHN010000007">
    <property type="protein sequence ID" value="MDT0686820.1"/>
    <property type="molecule type" value="Genomic_DNA"/>
</dbReference>
<reference evidence="3 4" key="1">
    <citation type="submission" date="2023-09" db="EMBL/GenBank/DDBJ databases">
        <authorList>
            <person name="Rey-Velasco X."/>
        </authorList>
    </citation>
    <scope>NUCLEOTIDE SEQUENCE [LARGE SCALE GENOMIC DNA]</scope>
    <source>
        <strain evidence="3 4">F225</strain>
    </source>
</reference>
<sequence length="280" mass="32673">MKKITFFILILFSFNTYAANWLTSLEDAKELALGTNKFILVDFWATWCAPCKAMDAESWSDPEIEALMQNFVPVKIDMDHERNVARKYGVRAIPDIFILNGNGDVVFHNKGYMSRTQVAQLLKDYSLQTSFVQMESIAYFKSQKYHTALRLARKYQDFSLYLEGDVQKNILQLSEIYLKDAGKLLKKKQSNYDWVSQQIELLEFVPMLYSGDYDKVASNLEKNFKAEEIMDKNLSLYYYLKYCSSKGMGSDERSKWKENLSQYDISEEFIQKAKILFGEI</sequence>
<feature type="domain" description="Thioredoxin" evidence="2">
    <location>
        <begin position="1"/>
        <end position="127"/>
    </location>
</feature>
<dbReference type="CDD" id="cd02947">
    <property type="entry name" value="TRX_family"/>
    <property type="match status" value="1"/>
</dbReference>
<proteinExistence type="predicted"/>
<keyword evidence="1" id="KW-0732">Signal</keyword>
<evidence type="ECO:0000313" key="3">
    <source>
        <dbReference type="EMBL" id="MDT0686820.1"/>
    </source>
</evidence>
<dbReference type="PANTHER" id="PTHR45663">
    <property type="entry name" value="GEO12009P1"/>
    <property type="match status" value="1"/>
</dbReference>
<protein>
    <submittedName>
        <fullName evidence="3">Thioredoxin domain-containing protein</fullName>
    </submittedName>
</protein>
<dbReference type="SUPFAM" id="SSF52833">
    <property type="entry name" value="Thioredoxin-like"/>
    <property type="match status" value="1"/>
</dbReference>
<dbReference type="PROSITE" id="PS51352">
    <property type="entry name" value="THIOREDOXIN_2"/>
    <property type="match status" value="1"/>
</dbReference>
<dbReference type="InterPro" id="IPR036249">
    <property type="entry name" value="Thioredoxin-like_sf"/>
</dbReference>
<keyword evidence="4" id="KW-1185">Reference proteome</keyword>
<evidence type="ECO:0000313" key="4">
    <source>
        <dbReference type="Proteomes" id="UP001253848"/>
    </source>
</evidence>
<dbReference type="Gene3D" id="3.40.30.10">
    <property type="entry name" value="Glutaredoxin"/>
    <property type="match status" value="1"/>
</dbReference>
<evidence type="ECO:0000256" key="1">
    <source>
        <dbReference type="SAM" id="SignalP"/>
    </source>
</evidence>
<dbReference type="PANTHER" id="PTHR45663:SF11">
    <property type="entry name" value="GEO12009P1"/>
    <property type="match status" value="1"/>
</dbReference>
<dbReference type="RefSeq" id="WP_311500129.1">
    <property type="nucleotide sequence ID" value="NZ_JAVRHN010000007.1"/>
</dbReference>
<name>A0ABU3DSX6_9FLAO</name>
<feature type="signal peptide" evidence="1">
    <location>
        <begin position="1"/>
        <end position="18"/>
    </location>
</feature>